<dbReference type="InterPro" id="IPR020103">
    <property type="entry name" value="PsdUridine_synth_cat_dom_sf"/>
</dbReference>
<organism evidence="6 7">
    <name type="scientific">Rubripirellula amarantea</name>
    <dbReference type="NCBI Taxonomy" id="2527999"/>
    <lineage>
        <taxon>Bacteria</taxon>
        <taxon>Pseudomonadati</taxon>
        <taxon>Planctomycetota</taxon>
        <taxon>Planctomycetia</taxon>
        <taxon>Pirellulales</taxon>
        <taxon>Pirellulaceae</taxon>
        <taxon>Rubripirellula</taxon>
    </lineage>
</organism>
<dbReference type="GO" id="GO:0120159">
    <property type="term" value="F:rRNA pseudouridine synthase activity"/>
    <property type="evidence" value="ECO:0007669"/>
    <property type="project" value="UniProtKB-ARBA"/>
</dbReference>
<dbReference type="EC" id="5.4.99.-" evidence="4"/>
<dbReference type="GO" id="GO:0003723">
    <property type="term" value="F:RNA binding"/>
    <property type="evidence" value="ECO:0007669"/>
    <property type="project" value="InterPro"/>
</dbReference>
<dbReference type="SUPFAM" id="SSF55174">
    <property type="entry name" value="Alpha-L RNA-binding motif"/>
    <property type="match status" value="1"/>
</dbReference>
<dbReference type="NCBIfam" id="TIGR00005">
    <property type="entry name" value="rluA_subfam"/>
    <property type="match status" value="1"/>
</dbReference>
<comment type="similarity">
    <text evidence="1 4">Belongs to the pseudouridine synthase RluA family.</text>
</comment>
<protein>
    <recommendedName>
        <fullName evidence="4">Pseudouridine synthase</fullName>
        <ecNumber evidence="4">5.4.99.-</ecNumber>
    </recommendedName>
</protein>
<dbReference type="InterPro" id="IPR006145">
    <property type="entry name" value="PsdUridine_synth_RsuA/RluA"/>
</dbReference>
<dbReference type="Pfam" id="PF00849">
    <property type="entry name" value="PseudoU_synth_2"/>
    <property type="match status" value="1"/>
</dbReference>
<dbReference type="RefSeq" id="WP_146512916.1">
    <property type="nucleotide sequence ID" value="NZ_SJPI01000001.1"/>
</dbReference>
<dbReference type="InterPro" id="IPR006224">
    <property type="entry name" value="PsdUridine_synth_RluA-like_CS"/>
</dbReference>
<comment type="catalytic activity">
    <reaction evidence="4">
        <text>a uridine in RNA = a pseudouridine in RNA</text>
        <dbReference type="Rhea" id="RHEA:48348"/>
        <dbReference type="Rhea" id="RHEA-COMP:12068"/>
        <dbReference type="Rhea" id="RHEA-COMP:12069"/>
        <dbReference type="ChEBI" id="CHEBI:65314"/>
        <dbReference type="ChEBI" id="CHEBI:65315"/>
    </reaction>
</comment>
<dbReference type="PROSITE" id="PS01129">
    <property type="entry name" value="PSI_RLU"/>
    <property type="match status" value="1"/>
</dbReference>
<dbReference type="EMBL" id="SJPI01000001">
    <property type="protein sequence ID" value="TWT52570.1"/>
    <property type="molecule type" value="Genomic_DNA"/>
</dbReference>
<dbReference type="CDD" id="cd02869">
    <property type="entry name" value="PseudoU_synth_RluA_like"/>
    <property type="match status" value="1"/>
</dbReference>
<dbReference type="InterPro" id="IPR036986">
    <property type="entry name" value="S4_RNA-bd_sf"/>
</dbReference>
<proteinExistence type="inferred from homology"/>
<dbReference type="InterPro" id="IPR050188">
    <property type="entry name" value="RluA_PseudoU_synthase"/>
</dbReference>
<reference evidence="6 7" key="1">
    <citation type="submission" date="2019-02" db="EMBL/GenBank/DDBJ databases">
        <title>Deep-cultivation of Planctomycetes and their phenomic and genomic characterization uncovers novel biology.</title>
        <authorList>
            <person name="Wiegand S."/>
            <person name="Jogler M."/>
            <person name="Boedeker C."/>
            <person name="Pinto D."/>
            <person name="Vollmers J."/>
            <person name="Rivas-Marin E."/>
            <person name="Kohn T."/>
            <person name="Peeters S.H."/>
            <person name="Heuer A."/>
            <person name="Rast P."/>
            <person name="Oberbeckmann S."/>
            <person name="Bunk B."/>
            <person name="Jeske O."/>
            <person name="Meyerdierks A."/>
            <person name="Storesund J.E."/>
            <person name="Kallscheuer N."/>
            <person name="Luecker S."/>
            <person name="Lage O.M."/>
            <person name="Pohl T."/>
            <person name="Merkel B.J."/>
            <person name="Hornburger P."/>
            <person name="Mueller R.-W."/>
            <person name="Bruemmer F."/>
            <person name="Labrenz M."/>
            <person name="Spormann A.M."/>
            <person name="Op Den Camp H."/>
            <person name="Overmann J."/>
            <person name="Amann R."/>
            <person name="Jetten M.S.M."/>
            <person name="Mascher T."/>
            <person name="Medema M.H."/>
            <person name="Devos D.P."/>
            <person name="Kaster A.-K."/>
            <person name="Ovreas L."/>
            <person name="Rohde M."/>
            <person name="Galperin M.Y."/>
            <person name="Jogler C."/>
        </authorList>
    </citation>
    <scope>NUCLEOTIDE SEQUENCE [LARGE SCALE GENOMIC DNA]</scope>
    <source>
        <strain evidence="6 7">Pla22</strain>
    </source>
</reference>
<accession>A0A5C5WQ62</accession>
<dbReference type="SUPFAM" id="SSF55120">
    <property type="entry name" value="Pseudouridine synthase"/>
    <property type="match status" value="1"/>
</dbReference>
<evidence type="ECO:0000256" key="2">
    <source>
        <dbReference type="ARBA" id="ARBA00023235"/>
    </source>
</evidence>
<sequence>MAITTRTITIDAPRVGRLDLVVRELAETSRSQVKGMVDQGCVSVNGKPCRSIGQSVSEGDVVSLTYDDARRYKENKKSWEDRTFSIVFEDEHLIVVEKAASVLTVPTDYNDRNTLVERVSLYLSHSRRKREAFLVHRLDRAVSGLLVFGKQEEVADALIEQFKQRKPKRLYSAIVAGVMPDDQGTFDSHLATGNNLDQYSTRPSKDTERAITHYRVLKRLSDATHVELTLETGKRNQIRVHLSEAGHPVLGDQRYEPKKATHDGWVKKRIALHAKSLEFVHPVTGETLSFESPLPTPMQKFMAGAR</sequence>
<evidence type="ECO:0000313" key="6">
    <source>
        <dbReference type="EMBL" id="TWT52570.1"/>
    </source>
</evidence>
<dbReference type="Gene3D" id="3.10.290.10">
    <property type="entry name" value="RNA-binding S4 domain"/>
    <property type="match status" value="1"/>
</dbReference>
<comment type="function">
    <text evidence="4">Responsible for synthesis of pseudouridine from uracil.</text>
</comment>
<evidence type="ECO:0000256" key="1">
    <source>
        <dbReference type="ARBA" id="ARBA00010876"/>
    </source>
</evidence>
<dbReference type="OrthoDB" id="9784108at2"/>
<feature type="domain" description="RNA-binding S4" evidence="5">
    <location>
        <begin position="16"/>
        <end position="77"/>
    </location>
</feature>
<dbReference type="CDD" id="cd00165">
    <property type="entry name" value="S4"/>
    <property type="match status" value="1"/>
</dbReference>
<dbReference type="PANTHER" id="PTHR21600">
    <property type="entry name" value="MITOCHONDRIAL RNA PSEUDOURIDINE SYNTHASE"/>
    <property type="match status" value="1"/>
</dbReference>
<dbReference type="InterPro" id="IPR002942">
    <property type="entry name" value="S4_RNA-bd"/>
</dbReference>
<evidence type="ECO:0000256" key="3">
    <source>
        <dbReference type="PIRSR" id="PIRSR606225-1"/>
    </source>
</evidence>
<keyword evidence="7" id="KW-1185">Reference proteome</keyword>
<dbReference type="Pfam" id="PF01479">
    <property type="entry name" value="S4"/>
    <property type="match status" value="1"/>
</dbReference>
<evidence type="ECO:0000256" key="4">
    <source>
        <dbReference type="RuleBase" id="RU362028"/>
    </source>
</evidence>
<dbReference type="InterPro" id="IPR006225">
    <property type="entry name" value="PsdUridine_synth_RluC/D"/>
</dbReference>
<dbReference type="Gene3D" id="3.30.2350.10">
    <property type="entry name" value="Pseudouridine synthase"/>
    <property type="match status" value="1"/>
</dbReference>
<dbReference type="PANTHER" id="PTHR21600:SF44">
    <property type="entry name" value="RIBOSOMAL LARGE SUBUNIT PSEUDOURIDINE SYNTHASE D"/>
    <property type="match status" value="1"/>
</dbReference>
<dbReference type="Proteomes" id="UP000316598">
    <property type="component" value="Unassembled WGS sequence"/>
</dbReference>
<keyword evidence="2 4" id="KW-0413">Isomerase</keyword>
<gene>
    <name evidence="6" type="primary">rluD_1</name>
    <name evidence="6" type="ORF">Pla22_01940</name>
</gene>
<dbReference type="GO" id="GO:0000455">
    <property type="term" value="P:enzyme-directed rRNA pseudouridine synthesis"/>
    <property type="evidence" value="ECO:0007669"/>
    <property type="project" value="UniProtKB-ARBA"/>
</dbReference>
<evidence type="ECO:0000313" key="7">
    <source>
        <dbReference type="Proteomes" id="UP000316598"/>
    </source>
</evidence>
<dbReference type="AlphaFoldDB" id="A0A5C5WQ62"/>
<comment type="caution">
    <text evidence="6">The sequence shown here is derived from an EMBL/GenBank/DDBJ whole genome shotgun (WGS) entry which is preliminary data.</text>
</comment>
<feature type="active site" evidence="3">
    <location>
        <position position="139"/>
    </location>
</feature>
<evidence type="ECO:0000259" key="5">
    <source>
        <dbReference type="SMART" id="SM00363"/>
    </source>
</evidence>
<dbReference type="SMART" id="SM00363">
    <property type="entry name" value="S4"/>
    <property type="match status" value="1"/>
</dbReference>
<name>A0A5C5WQ62_9BACT</name>